<dbReference type="AlphaFoldDB" id="X1QQI7"/>
<proteinExistence type="predicted"/>
<comment type="caution">
    <text evidence="2">The sequence shown here is derived from an EMBL/GenBank/DDBJ whole genome shotgun (WGS) entry which is preliminary data.</text>
</comment>
<reference evidence="2" key="1">
    <citation type="journal article" date="2014" name="Front. Microbiol.">
        <title>High frequency of phylogenetically diverse reductive dehalogenase-homologous genes in deep subseafloor sedimentary metagenomes.</title>
        <authorList>
            <person name="Kawai M."/>
            <person name="Futagami T."/>
            <person name="Toyoda A."/>
            <person name="Takaki Y."/>
            <person name="Nishi S."/>
            <person name="Hori S."/>
            <person name="Arai W."/>
            <person name="Tsubouchi T."/>
            <person name="Morono Y."/>
            <person name="Uchiyama I."/>
            <person name="Ito T."/>
            <person name="Fujiyama A."/>
            <person name="Inagaki F."/>
            <person name="Takami H."/>
        </authorList>
    </citation>
    <scope>NUCLEOTIDE SEQUENCE</scope>
    <source>
        <strain evidence="2">Expedition CK06-06</strain>
    </source>
</reference>
<dbReference type="EMBL" id="BARV01035435">
    <property type="protein sequence ID" value="GAI57056.1"/>
    <property type="molecule type" value="Genomic_DNA"/>
</dbReference>
<accession>X1QQI7</accession>
<evidence type="ECO:0000256" key="1">
    <source>
        <dbReference type="SAM" id="MobiDB-lite"/>
    </source>
</evidence>
<organism evidence="2">
    <name type="scientific">marine sediment metagenome</name>
    <dbReference type="NCBI Taxonomy" id="412755"/>
    <lineage>
        <taxon>unclassified sequences</taxon>
        <taxon>metagenomes</taxon>
        <taxon>ecological metagenomes</taxon>
    </lineage>
</organism>
<sequence length="138" mass="14957">MGNLKPLREPSTEVDVDTLLARLTADRAGYLDQLDFDLQENLNVIDGNVDNILTETGTHPTLGEIEASALLALKAHLVNGTGDIIPPDNKGIWDYLPFLTADVATEAKQDVIDDFHDVPGEDSATDAQMRDVVGKKSD</sequence>
<gene>
    <name evidence="2" type="ORF">S06H3_55297</name>
</gene>
<feature type="non-terminal residue" evidence="2">
    <location>
        <position position="138"/>
    </location>
</feature>
<feature type="region of interest" description="Disordered" evidence="1">
    <location>
        <begin position="117"/>
        <end position="138"/>
    </location>
</feature>
<protein>
    <submittedName>
        <fullName evidence="2">Uncharacterized protein</fullName>
    </submittedName>
</protein>
<evidence type="ECO:0000313" key="2">
    <source>
        <dbReference type="EMBL" id="GAI57056.1"/>
    </source>
</evidence>
<feature type="compositionally biased region" description="Basic and acidic residues" evidence="1">
    <location>
        <begin position="128"/>
        <end position="138"/>
    </location>
</feature>
<name>X1QQI7_9ZZZZ</name>